<protein>
    <submittedName>
        <fullName evidence="1">Uncharacterized protein</fullName>
    </submittedName>
</protein>
<comment type="caution">
    <text evidence="1">The sequence shown here is derived from an EMBL/GenBank/DDBJ whole genome shotgun (WGS) entry which is preliminary data.</text>
</comment>
<evidence type="ECO:0000313" key="1">
    <source>
        <dbReference type="EMBL" id="NEC90750.1"/>
    </source>
</evidence>
<dbReference type="EMBL" id="JAAGLU010000035">
    <property type="protein sequence ID" value="NEC90750.1"/>
    <property type="molecule type" value="Genomic_DNA"/>
</dbReference>
<name>A0A6B3C3B5_9ACTN</name>
<dbReference type="RefSeq" id="WP_164320864.1">
    <property type="nucleotide sequence ID" value="NZ_JAAGLU010000035.1"/>
</dbReference>
<proteinExistence type="predicted"/>
<organism evidence="1">
    <name type="scientific">Streptomyces sp. SID12501</name>
    <dbReference type="NCBI Taxonomy" id="2706042"/>
    <lineage>
        <taxon>Bacteria</taxon>
        <taxon>Bacillati</taxon>
        <taxon>Actinomycetota</taxon>
        <taxon>Actinomycetes</taxon>
        <taxon>Kitasatosporales</taxon>
        <taxon>Streptomycetaceae</taxon>
        <taxon>Streptomyces</taxon>
    </lineage>
</organism>
<reference evidence="1" key="1">
    <citation type="submission" date="2020-01" db="EMBL/GenBank/DDBJ databases">
        <title>Insect and environment-associated Actinomycetes.</title>
        <authorList>
            <person name="Currrie C."/>
            <person name="Chevrette M."/>
            <person name="Carlson C."/>
            <person name="Stubbendieck R."/>
            <person name="Wendt-Pienkowski E."/>
        </authorList>
    </citation>
    <scope>NUCLEOTIDE SEQUENCE</scope>
    <source>
        <strain evidence="1">SID12501</strain>
    </source>
</reference>
<dbReference type="AlphaFoldDB" id="A0A6B3C3B5"/>
<accession>A0A6B3C3B5</accession>
<gene>
    <name evidence="1" type="ORF">G3I71_34255</name>
</gene>
<sequence length="223" mass="24156">MWGRSRARRQRQAEGLAAVAGPVEAADAAHQALLELRRAVRGELARIEALLDQGDGLPSDTIREQTNGAVSVFADLDGVSQYYDEIRTGAVEAAEHGVEAAEPWLAALGEQVRSMTELGETFSGVGESLAYLRERTERLRAGLVPLRQGAHAALRAAQDELAAAQGADGWHAWRTDLTALGDQLTALDEGRVTPTARRKVSDHYRELEREVTQLRGVMAAAPR</sequence>